<dbReference type="PANTHER" id="PTHR43687:SF1">
    <property type="entry name" value="FERREDOXIN III"/>
    <property type="match status" value="1"/>
</dbReference>
<protein>
    <submittedName>
        <fullName evidence="6">4Fe-4S dicluster domain-containing protein</fullName>
    </submittedName>
</protein>
<name>A0A7C8LAS8_9FIRM</name>
<gene>
    <name evidence="6" type="ORF">GND95_14430</name>
</gene>
<keyword evidence="7" id="KW-1185">Reference proteome</keyword>
<dbReference type="SUPFAM" id="SSF54862">
    <property type="entry name" value="4Fe-4S ferredoxins"/>
    <property type="match status" value="1"/>
</dbReference>
<dbReference type="InterPro" id="IPR029039">
    <property type="entry name" value="Flavoprotein-like_sf"/>
</dbReference>
<evidence type="ECO:0000256" key="3">
    <source>
        <dbReference type="ARBA" id="ARBA00023004"/>
    </source>
</evidence>
<dbReference type="PROSITE" id="PS51379">
    <property type="entry name" value="4FE4S_FER_2"/>
    <property type="match status" value="2"/>
</dbReference>
<proteinExistence type="predicted"/>
<organism evidence="6 7">
    <name type="scientific">Defluviitalea raffinosedens</name>
    <dbReference type="NCBI Taxonomy" id="1450156"/>
    <lineage>
        <taxon>Bacteria</taxon>
        <taxon>Bacillati</taxon>
        <taxon>Bacillota</taxon>
        <taxon>Clostridia</taxon>
        <taxon>Lachnospirales</taxon>
        <taxon>Defluviitaleaceae</taxon>
        <taxon>Defluviitalea</taxon>
    </lineage>
</organism>
<evidence type="ECO:0000256" key="2">
    <source>
        <dbReference type="ARBA" id="ARBA00022723"/>
    </source>
</evidence>
<accession>A0A7C8LAS8</accession>
<evidence type="ECO:0000313" key="7">
    <source>
        <dbReference type="Proteomes" id="UP000483018"/>
    </source>
</evidence>
<dbReference type="InterPro" id="IPR047964">
    <property type="entry name" value="EFR1-like"/>
</dbReference>
<dbReference type="Pfam" id="PF12724">
    <property type="entry name" value="Flavodoxin_5"/>
    <property type="match status" value="1"/>
</dbReference>
<dbReference type="EMBL" id="WSLF01000023">
    <property type="protein sequence ID" value="KAE9627807.1"/>
    <property type="molecule type" value="Genomic_DNA"/>
</dbReference>
<dbReference type="PANTHER" id="PTHR43687">
    <property type="entry name" value="ADENYLYLSULFATE REDUCTASE, BETA SUBUNIT"/>
    <property type="match status" value="1"/>
</dbReference>
<dbReference type="Gene3D" id="3.30.70.20">
    <property type="match status" value="1"/>
</dbReference>
<feature type="domain" description="4Fe-4S ferredoxin-type" evidence="5">
    <location>
        <begin position="183"/>
        <end position="212"/>
    </location>
</feature>
<sequence length="252" mass="28289">MLGIYFSGTGNTKYCIERFLDYYDGSEPISIESPDVIEAIRKSQNIVLAYPVYYSDVPKIVRDFIYQNRAEFKNKEIFIICTMALFSGDGAGCGARLLKKYGANIVGGLHLKMPDCIGDVKLLKRPLEQNKQLVKNAEIKIANAVNALKQGKSTKDGLNILCRAAGLFGQRLWFYRQTKDYTSKLKINHHMCIGCRKCVALCPMSNLSISDQKAVSGNQCTMCYRCISHCPQKAITLLGKEVIEQCLIENYL</sequence>
<feature type="domain" description="4Fe-4S ferredoxin-type" evidence="5">
    <location>
        <begin position="215"/>
        <end position="240"/>
    </location>
</feature>
<reference evidence="6 7" key="1">
    <citation type="submission" date="2019-12" db="EMBL/GenBank/DDBJ databases">
        <title>Defluviitalea raffinosedens, isolated from a biogas fermenter, genome sequencing and characterization.</title>
        <authorList>
            <person name="Rettenmaier R."/>
            <person name="Schneider M."/>
            <person name="Neuhaus K."/>
            <person name="Liebl W."/>
            <person name="Zverlov V."/>
        </authorList>
    </citation>
    <scope>NUCLEOTIDE SEQUENCE [LARGE SCALE GENOMIC DNA]</scope>
    <source>
        <strain evidence="6 7">249c-K6</strain>
    </source>
</reference>
<dbReference type="InterPro" id="IPR050572">
    <property type="entry name" value="Fe-S_Ferredoxin"/>
</dbReference>
<dbReference type="RefSeq" id="WP_158741815.1">
    <property type="nucleotide sequence ID" value="NZ_JAFBEP010000037.1"/>
</dbReference>
<dbReference type="GO" id="GO:0051539">
    <property type="term" value="F:4 iron, 4 sulfur cluster binding"/>
    <property type="evidence" value="ECO:0007669"/>
    <property type="project" value="UniProtKB-KW"/>
</dbReference>
<evidence type="ECO:0000256" key="4">
    <source>
        <dbReference type="ARBA" id="ARBA00023014"/>
    </source>
</evidence>
<evidence type="ECO:0000256" key="1">
    <source>
        <dbReference type="ARBA" id="ARBA00022485"/>
    </source>
</evidence>
<dbReference type="InterPro" id="IPR026816">
    <property type="entry name" value="Flavodoxin_dom"/>
</dbReference>
<comment type="caution">
    <text evidence="6">The sequence shown here is derived from an EMBL/GenBank/DDBJ whole genome shotgun (WGS) entry which is preliminary data.</text>
</comment>
<dbReference type="AlphaFoldDB" id="A0A7C8LAS8"/>
<keyword evidence="2" id="KW-0479">Metal-binding</keyword>
<keyword evidence="3" id="KW-0408">Iron</keyword>
<dbReference type="InterPro" id="IPR017900">
    <property type="entry name" value="4Fe4S_Fe_S_CS"/>
</dbReference>
<dbReference type="PROSITE" id="PS00198">
    <property type="entry name" value="4FE4S_FER_1"/>
    <property type="match status" value="2"/>
</dbReference>
<evidence type="ECO:0000259" key="5">
    <source>
        <dbReference type="PROSITE" id="PS51379"/>
    </source>
</evidence>
<keyword evidence="1" id="KW-0004">4Fe-4S</keyword>
<dbReference type="Proteomes" id="UP000483018">
    <property type="component" value="Unassembled WGS sequence"/>
</dbReference>
<dbReference type="GO" id="GO:0046872">
    <property type="term" value="F:metal ion binding"/>
    <property type="evidence" value="ECO:0007669"/>
    <property type="project" value="UniProtKB-KW"/>
</dbReference>
<dbReference type="NCBIfam" id="NF038196">
    <property type="entry name" value="ferrodoxin_EFR1"/>
    <property type="match status" value="1"/>
</dbReference>
<dbReference type="Pfam" id="PF13237">
    <property type="entry name" value="Fer4_10"/>
    <property type="match status" value="1"/>
</dbReference>
<keyword evidence="4" id="KW-0411">Iron-sulfur</keyword>
<dbReference type="InterPro" id="IPR017896">
    <property type="entry name" value="4Fe4S_Fe-S-bd"/>
</dbReference>
<evidence type="ECO:0000313" key="6">
    <source>
        <dbReference type="EMBL" id="KAE9627807.1"/>
    </source>
</evidence>
<dbReference type="OrthoDB" id="9813995at2"/>
<dbReference type="SUPFAM" id="SSF52218">
    <property type="entry name" value="Flavoproteins"/>
    <property type="match status" value="1"/>
</dbReference>
<dbReference type="Gene3D" id="3.40.50.360">
    <property type="match status" value="1"/>
</dbReference>